<organism evidence="1 2">
    <name type="scientific">Arctium lappa</name>
    <name type="common">Greater burdock</name>
    <name type="synonym">Lappa major</name>
    <dbReference type="NCBI Taxonomy" id="4217"/>
    <lineage>
        <taxon>Eukaryota</taxon>
        <taxon>Viridiplantae</taxon>
        <taxon>Streptophyta</taxon>
        <taxon>Embryophyta</taxon>
        <taxon>Tracheophyta</taxon>
        <taxon>Spermatophyta</taxon>
        <taxon>Magnoliopsida</taxon>
        <taxon>eudicotyledons</taxon>
        <taxon>Gunneridae</taxon>
        <taxon>Pentapetalae</taxon>
        <taxon>asterids</taxon>
        <taxon>campanulids</taxon>
        <taxon>Asterales</taxon>
        <taxon>Asteraceae</taxon>
        <taxon>Carduoideae</taxon>
        <taxon>Cardueae</taxon>
        <taxon>Arctiinae</taxon>
        <taxon>Arctium</taxon>
    </lineage>
</organism>
<reference evidence="1 2" key="2">
    <citation type="journal article" date="2022" name="Mol. Ecol. Resour.">
        <title>The genomes of chicory, endive, great burdock and yacon provide insights into Asteraceae paleo-polyploidization history and plant inulin production.</title>
        <authorList>
            <person name="Fan W."/>
            <person name="Wang S."/>
            <person name="Wang H."/>
            <person name="Wang A."/>
            <person name="Jiang F."/>
            <person name="Liu H."/>
            <person name="Zhao H."/>
            <person name="Xu D."/>
            <person name="Zhang Y."/>
        </authorList>
    </citation>
    <scope>NUCLEOTIDE SEQUENCE [LARGE SCALE GENOMIC DNA]</scope>
    <source>
        <strain evidence="2">cv. Niubang</strain>
    </source>
</reference>
<keyword evidence="2" id="KW-1185">Reference proteome</keyword>
<accession>A0ACB9C1R5</accession>
<sequence length="80" mass="9390">MFRKGFHRRERDELMCTVYDWNSKATMANFILFLCRANRSSRSLVQKLSHPDFPSFHLPLSLSIFLGFQKPPNLTSVKDL</sequence>
<dbReference type="EMBL" id="CM042051">
    <property type="protein sequence ID" value="KAI3728254.1"/>
    <property type="molecule type" value="Genomic_DNA"/>
</dbReference>
<reference evidence="2" key="1">
    <citation type="journal article" date="2022" name="Mol. Ecol. Resour.">
        <title>The genomes of chicory, endive, great burdock and yacon provide insights into Asteraceae palaeo-polyploidization history and plant inulin production.</title>
        <authorList>
            <person name="Fan W."/>
            <person name="Wang S."/>
            <person name="Wang H."/>
            <person name="Wang A."/>
            <person name="Jiang F."/>
            <person name="Liu H."/>
            <person name="Zhao H."/>
            <person name="Xu D."/>
            <person name="Zhang Y."/>
        </authorList>
    </citation>
    <scope>NUCLEOTIDE SEQUENCE [LARGE SCALE GENOMIC DNA]</scope>
    <source>
        <strain evidence="2">cv. Niubang</strain>
    </source>
</reference>
<comment type="caution">
    <text evidence="1">The sequence shown here is derived from an EMBL/GenBank/DDBJ whole genome shotgun (WGS) entry which is preliminary data.</text>
</comment>
<dbReference type="Proteomes" id="UP001055879">
    <property type="component" value="Linkage Group LG05"/>
</dbReference>
<protein>
    <submittedName>
        <fullName evidence="1">Uncharacterized protein</fullName>
    </submittedName>
</protein>
<proteinExistence type="predicted"/>
<gene>
    <name evidence="1" type="ORF">L6452_16887</name>
</gene>
<name>A0ACB9C1R5_ARCLA</name>
<evidence type="ECO:0000313" key="2">
    <source>
        <dbReference type="Proteomes" id="UP001055879"/>
    </source>
</evidence>
<evidence type="ECO:0000313" key="1">
    <source>
        <dbReference type="EMBL" id="KAI3728254.1"/>
    </source>
</evidence>